<dbReference type="NCBIfam" id="TIGR03353">
    <property type="entry name" value="VI_chp_4"/>
    <property type="match status" value="1"/>
</dbReference>
<evidence type="ECO:0000313" key="1">
    <source>
        <dbReference type="EMBL" id="KMN12725.1"/>
    </source>
</evidence>
<evidence type="ECO:0000313" key="2">
    <source>
        <dbReference type="Proteomes" id="UP000036325"/>
    </source>
</evidence>
<accession>A0A0J6LP34</accession>
<comment type="caution">
    <text evidence="1">The sequence shown here is derived from an EMBL/GenBank/DDBJ whole genome shotgun (WGS) entry which is preliminary data.</text>
</comment>
<dbReference type="PANTHER" id="PTHR35566:SF1">
    <property type="entry name" value="TYPE VI SECRETION SYSTEM BASEPLATE COMPONENT TSSK1"/>
    <property type="match status" value="1"/>
</dbReference>
<protein>
    <submittedName>
        <fullName evidence="1">Type VI secretion protein</fullName>
    </submittedName>
</protein>
<dbReference type="Proteomes" id="UP000036325">
    <property type="component" value="Unassembled WGS sequence"/>
</dbReference>
<dbReference type="Pfam" id="PF05936">
    <property type="entry name" value="T6SS_VasE"/>
    <property type="match status" value="1"/>
</dbReference>
<dbReference type="RefSeq" id="WP_048365502.1">
    <property type="nucleotide sequence ID" value="NZ_JAAEBV010000001.1"/>
</dbReference>
<name>A0A0J6LP34_9PSED</name>
<dbReference type="OrthoDB" id="9775333at2"/>
<dbReference type="InterPro" id="IPR010263">
    <property type="entry name" value="T6SS_TssK"/>
</dbReference>
<reference evidence="1 2" key="1">
    <citation type="submission" date="2015-02" db="EMBL/GenBank/DDBJ databases">
        <title>Pseudomonas helleri sp. nov. and Pseudomonas weihenstephanensis sp. nov., isolated from raw cows milk.</title>
        <authorList>
            <person name="von Neubeck M."/>
            <person name="Huptas C."/>
            <person name="Wenning M."/>
            <person name="Scherer S."/>
        </authorList>
    </citation>
    <scope>NUCLEOTIDE SEQUENCE [LARGE SCALE GENOMIC DNA]</scope>
    <source>
        <strain evidence="1 2">DSM 29166</strain>
    </source>
</reference>
<accession>A0A0J6IDM5</accession>
<dbReference type="PANTHER" id="PTHR35566">
    <property type="entry name" value="BLR3599 PROTEIN"/>
    <property type="match status" value="1"/>
</dbReference>
<proteinExistence type="predicted"/>
<sequence>MSHNAKILWGEGLFLRPQLFQQQDRYHEARLSQMSQLLQPYAWGIQRLKLDKASLAQGTLRVLEVSAVFPGGELYSAPEGATLPSAIGLQDLPLSVSEITTYLALPRLNPHGRNLAVSDSGANAGRYAQNNEQTADMFTEAEESEVAFLAPAVRLLTEDQAHDAFEVIPIARLKRSSTGGFEVDEQYMAPAVNLAAMPSLLIKLRQLLEALDAKVQVMQEAHREPSQNVVEFRAGDIASFWLLHTSNTACASLSHLFQHPGLHPERVHQELLRLAGALLTFSKTHRLADLPPYDHNHPAPGFNTLFAIIHTLVDTVISARYFSIALAQVKPAYHQGRLDNERIDGNCTLYLGVSAEKAGAELAEIVPRTVKIGSPDAVEKLVTSSMPGVTLTYTPVPPSAIPVRPGMLYFALEPRGSLYEHMLKSQTVTVYIPNGLSELKLELLALMP</sequence>
<dbReference type="EMBL" id="JYLF01000007">
    <property type="protein sequence ID" value="KMN12725.1"/>
    <property type="molecule type" value="Genomic_DNA"/>
</dbReference>
<dbReference type="PATRIC" id="fig|1608994.3.peg.4117"/>
<gene>
    <name evidence="1" type="ORF">TU86_17150</name>
</gene>
<dbReference type="STRING" id="1608994.TU86_17150"/>
<organism evidence="1 2">
    <name type="scientific">Pseudomonas weihenstephanensis</name>
    <dbReference type="NCBI Taxonomy" id="1608994"/>
    <lineage>
        <taxon>Bacteria</taxon>
        <taxon>Pseudomonadati</taxon>
        <taxon>Pseudomonadota</taxon>
        <taxon>Gammaproteobacteria</taxon>
        <taxon>Pseudomonadales</taxon>
        <taxon>Pseudomonadaceae</taxon>
        <taxon>Pseudomonas</taxon>
    </lineage>
</organism>
<dbReference type="AlphaFoldDB" id="A0A0J6LP34"/>